<comment type="subunit">
    <text evidence="3">Component of the ER membrane protein complex (EMC).</text>
</comment>
<dbReference type="InterPro" id="IPR026895">
    <property type="entry name" value="EMC1"/>
</dbReference>
<dbReference type="InterPro" id="IPR015943">
    <property type="entry name" value="WD40/YVTN_repeat-like_dom_sf"/>
</dbReference>
<evidence type="ECO:0000256" key="3">
    <source>
        <dbReference type="ARBA" id="ARBA00011276"/>
    </source>
</evidence>
<keyword evidence="12" id="KW-1185">Reference proteome</keyword>
<keyword evidence="10" id="KW-0325">Glycoprotein</keyword>
<dbReference type="Gene3D" id="2.130.10.10">
    <property type="entry name" value="YVTN repeat-like/Quinoprotein amine dehydrogenase"/>
    <property type="match status" value="1"/>
</dbReference>
<comment type="similarity">
    <text evidence="2">Belongs to the EMC1 family.</text>
</comment>
<evidence type="ECO:0000256" key="8">
    <source>
        <dbReference type="ARBA" id="ARBA00022989"/>
    </source>
</evidence>
<dbReference type="PANTHER" id="PTHR21573:SF0">
    <property type="entry name" value="ER MEMBRANE PROTEIN COMPLEX SUBUNIT 1"/>
    <property type="match status" value="1"/>
</dbReference>
<dbReference type="SMART" id="SM00564">
    <property type="entry name" value="PQQ"/>
    <property type="match status" value="4"/>
</dbReference>
<sequence>MERQSTSRNKHKGERAGGHTERESQENRENRTQQGEQKQNNRKRKSKEHEGSLKTGASPSACRFVQSLCKSIIPSPASPWPASDPKLELKSLPKHLKCVYLGEDETLPMIIVNDQTEVCEEKLVRVV</sequence>
<comment type="caution">
    <text evidence="11">The sequence shown here is derived from an EMBL/GenBank/DDBJ whole genome shotgun (WGS) entry which is preliminary data.</text>
</comment>
<dbReference type="PANTHER" id="PTHR21573">
    <property type="entry name" value="ER MEMBRANE PROTEIN COMPLEX SUBUNIT 1"/>
    <property type="match status" value="1"/>
</dbReference>
<dbReference type="Pfam" id="PF25293">
    <property type="entry name" value="Beta-prop_EMC1_N"/>
    <property type="match status" value="1"/>
</dbReference>
<evidence type="ECO:0000256" key="10">
    <source>
        <dbReference type="ARBA" id="ARBA00023180"/>
    </source>
</evidence>
<dbReference type="InterPro" id="IPR011047">
    <property type="entry name" value="Quinoprotein_ADH-like_sf"/>
</dbReference>
<keyword evidence="6" id="KW-0732">Signal</keyword>
<dbReference type="FunFam" id="2.130.10.10:FF:000579">
    <property type="entry name" value="Os05g0230600 protein"/>
    <property type="match status" value="1"/>
</dbReference>
<evidence type="ECO:0000256" key="9">
    <source>
        <dbReference type="ARBA" id="ARBA00023136"/>
    </source>
</evidence>
<keyword evidence="8" id="KW-1133">Transmembrane helix</keyword>
<keyword evidence="9" id="KW-0472">Membrane</keyword>
<dbReference type="STRING" id="3694.A0A2K1WVJ7"/>
<dbReference type="SUPFAM" id="SSF50998">
    <property type="entry name" value="Quinoprotein alcohol dehydrogenase-like"/>
    <property type="match status" value="1"/>
</dbReference>
<accession>A0A2K1WVJ7</accession>
<dbReference type="EMBL" id="CM009307">
    <property type="protein sequence ID" value="PNS92556.2"/>
    <property type="molecule type" value="Genomic_DNA"/>
</dbReference>
<evidence type="ECO:0000256" key="1">
    <source>
        <dbReference type="ARBA" id="ARBA00004115"/>
    </source>
</evidence>
<name>A0A2K1WVJ7_POPTR</name>
<dbReference type="Proteomes" id="UP000006729">
    <property type="component" value="Chromosome 18"/>
</dbReference>
<dbReference type="GO" id="GO:0072546">
    <property type="term" value="C:EMC complex"/>
    <property type="evidence" value="ECO:0000318"/>
    <property type="project" value="GO_Central"/>
</dbReference>
<dbReference type="InterPro" id="IPR058545">
    <property type="entry name" value="Beta-prop_EMC1_1st"/>
</dbReference>
<evidence type="ECO:0000256" key="4">
    <source>
        <dbReference type="ARBA" id="ARBA00020824"/>
    </source>
</evidence>
<evidence type="ECO:0000256" key="2">
    <source>
        <dbReference type="ARBA" id="ARBA00007904"/>
    </source>
</evidence>
<evidence type="ECO:0000313" key="12">
    <source>
        <dbReference type="Proteomes" id="UP000006729"/>
    </source>
</evidence>
<dbReference type="AlphaFoldDB" id="A0A2K1WVJ7"/>
<evidence type="ECO:0000256" key="5">
    <source>
        <dbReference type="ARBA" id="ARBA00022692"/>
    </source>
</evidence>
<dbReference type="FunCoup" id="A0A2K1WVJ7">
    <property type="interactions" value="5816"/>
</dbReference>
<evidence type="ECO:0000256" key="6">
    <source>
        <dbReference type="ARBA" id="ARBA00022729"/>
    </source>
</evidence>
<dbReference type="Pfam" id="PF07774">
    <property type="entry name" value="EMC1_C"/>
    <property type="match status" value="1"/>
</dbReference>
<proteinExistence type="inferred from homology"/>
<reference evidence="11 12" key="1">
    <citation type="journal article" date="2006" name="Science">
        <title>The genome of black cottonwood, Populus trichocarpa (Torr. &amp; Gray).</title>
        <authorList>
            <person name="Tuskan G.A."/>
            <person name="Difazio S."/>
            <person name="Jansson S."/>
            <person name="Bohlmann J."/>
            <person name="Grigoriev I."/>
            <person name="Hellsten U."/>
            <person name="Putnam N."/>
            <person name="Ralph S."/>
            <person name="Rombauts S."/>
            <person name="Salamov A."/>
            <person name="Schein J."/>
            <person name="Sterck L."/>
            <person name="Aerts A."/>
            <person name="Bhalerao R.R."/>
            <person name="Bhalerao R.P."/>
            <person name="Blaudez D."/>
            <person name="Boerjan W."/>
            <person name="Brun A."/>
            <person name="Brunner A."/>
            <person name="Busov V."/>
            <person name="Campbell M."/>
            <person name="Carlson J."/>
            <person name="Chalot M."/>
            <person name="Chapman J."/>
            <person name="Chen G.L."/>
            <person name="Cooper D."/>
            <person name="Coutinho P.M."/>
            <person name="Couturier J."/>
            <person name="Covert S."/>
            <person name="Cronk Q."/>
            <person name="Cunningham R."/>
            <person name="Davis J."/>
            <person name="Degroeve S."/>
            <person name="Dejardin A."/>
            <person name="Depamphilis C."/>
            <person name="Detter J."/>
            <person name="Dirks B."/>
            <person name="Dubchak I."/>
            <person name="Duplessis S."/>
            <person name="Ehlting J."/>
            <person name="Ellis B."/>
            <person name="Gendler K."/>
            <person name="Goodstein D."/>
            <person name="Gribskov M."/>
            <person name="Grimwood J."/>
            <person name="Groover A."/>
            <person name="Gunter L."/>
            <person name="Hamberger B."/>
            <person name="Heinze B."/>
            <person name="Helariutta Y."/>
            <person name="Henrissat B."/>
            <person name="Holligan D."/>
            <person name="Holt R."/>
            <person name="Huang W."/>
            <person name="Islam-Faridi N."/>
            <person name="Jones S."/>
            <person name="Jones-Rhoades M."/>
            <person name="Jorgensen R."/>
            <person name="Joshi C."/>
            <person name="Kangasjarvi J."/>
            <person name="Karlsson J."/>
            <person name="Kelleher C."/>
            <person name="Kirkpatrick R."/>
            <person name="Kirst M."/>
            <person name="Kohler A."/>
            <person name="Kalluri U."/>
            <person name="Larimer F."/>
            <person name="Leebens-Mack J."/>
            <person name="Leple J.C."/>
            <person name="Locascio P."/>
            <person name="Lou Y."/>
            <person name="Lucas S."/>
            <person name="Martin F."/>
            <person name="Montanini B."/>
            <person name="Napoli C."/>
            <person name="Nelson D.R."/>
            <person name="Nelson C."/>
            <person name="Nieminen K."/>
            <person name="Nilsson O."/>
            <person name="Pereda V."/>
            <person name="Peter G."/>
            <person name="Philippe R."/>
            <person name="Pilate G."/>
            <person name="Poliakov A."/>
            <person name="Razumovskaya J."/>
            <person name="Richardson P."/>
            <person name="Rinaldi C."/>
            <person name="Ritland K."/>
            <person name="Rouze P."/>
            <person name="Ryaboy D."/>
            <person name="Schmutz J."/>
            <person name="Schrader J."/>
            <person name="Segerman B."/>
            <person name="Shin H."/>
            <person name="Siddiqui A."/>
            <person name="Sterky F."/>
            <person name="Terry A."/>
            <person name="Tsai C.J."/>
            <person name="Uberbacher E."/>
            <person name="Unneberg P."/>
            <person name="Vahala J."/>
            <person name="Wall K."/>
            <person name="Wessler S."/>
            <person name="Yang G."/>
            <person name="Yin T."/>
            <person name="Douglas C."/>
            <person name="Marra M."/>
            <person name="Sandberg G."/>
            <person name="Van de Peer Y."/>
            <person name="Rokhsar D."/>
        </authorList>
    </citation>
    <scope>NUCLEOTIDE SEQUENCE [LARGE SCALE GENOMIC DNA]</scope>
    <source>
        <strain evidence="12">cv. Nisqually</strain>
    </source>
</reference>
<organism evidence="11 12">
    <name type="scientific">Populus trichocarpa</name>
    <name type="common">Western balsam poplar</name>
    <name type="synonym">Populus balsamifera subsp. trichocarpa</name>
    <dbReference type="NCBI Taxonomy" id="3694"/>
    <lineage>
        <taxon>Eukaryota</taxon>
        <taxon>Viridiplantae</taxon>
        <taxon>Streptophyta</taxon>
        <taxon>Embryophyta</taxon>
        <taxon>Tracheophyta</taxon>
        <taxon>Spermatophyta</taxon>
        <taxon>Magnoliopsida</taxon>
        <taxon>eudicotyledons</taxon>
        <taxon>Gunneridae</taxon>
        <taxon>Pentapetalae</taxon>
        <taxon>rosids</taxon>
        <taxon>fabids</taxon>
        <taxon>Malpighiales</taxon>
        <taxon>Salicaceae</taxon>
        <taxon>Saliceae</taxon>
        <taxon>Populus</taxon>
    </lineage>
</organism>
<dbReference type="InterPro" id="IPR018391">
    <property type="entry name" value="PQQ_b-propeller_rpt"/>
</dbReference>
<evidence type="ECO:0000313" key="11">
    <source>
        <dbReference type="EMBL" id="PNS92556.2"/>
    </source>
</evidence>
<comment type="subcellular location">
    <subcellularLocation>
        <location evidence="1">Endoplasmic reticulum membrane</location>
        <topology evidence="1">Single-pass type I membrane protein</topology>
    </subcellularLocation>
</comment>
<keyword evidence="7" id="KW-0256">Endoplasmic reticulum</keyword>
<protein>
    <recommendedName>
        <fullName evidence="4">ER membrane protein complex subunit 1</fullName>
    </recommendedName>
</protein>
<evidence type="ECO:0000256" key="7">
    <source>
        <dbReference type="ARBA" id="ARBA00022824"/>
    </source>
</evidence>
<keyword evidence="5" id="KW-0812">Transmembrane</keyword>
<dbReference type="InterPro" id="IPR011678">
    <property type="entry name" value="EMC1_C"/>
</dbReference>
<dbReference type="InParanoid" id="A0A2K1WVJ7"/>
<gene>
    <name evidence="11" type="ORF">POPTR_018G041650v4</name>
</gene>